<feature type="domain" description="Mammalian cell entry C-terminal" evidence="3">
    <location>
        <begin position="135"/>
        <end position="309"/>
    </location>
</feature>
<dbReference type="AlphaFoldDB" id="A0A372JIZ9"/>
<evidence type="ECO:0000313" key="4">
    <source>
        <dbReference type="EMBL" id="RFU39991.1"/>
    </source>
</evidence>
<evidence type="ECO:0000313" key="5">
    <source>
        <dbReference type="Proteomes" id="UP000261811"/>
    </source>
</evidence>
<organism evidence="4 5">
    <name type="scientific">Actinomadura logoneensis</name>
    <dbReference type="NCBI Taxonomy" id="2293572"/>
    <lineage>
        <taxon>Bacteria</taxon>
        <taxon>Bacillati</taxon>
        <taxon>Actinomycetota</taxon>
        <taxon>Actinomycetes</taxon>
        <taxon>Streptosporangiales</taxon>
        <taxon>Thermomonosporaceae</taxon>
        <taxon>Actinomadura</taxon>
    </lineage>
</organism>
<dbReference type="InterPro" id="IPR052336">
    <property type="entry name" value="MlaD_Phospholipid_Transporter"/>
</dbReference>
<gene>
    <name evidence="4" type="ORF">DZF91_19430</name>
</gene>
<keyword evidence="5" id="KW-1185">Reference proteome</keyword>
<accession>A0A372JIZ9</accession>
<dbReference type="InterPro" id="IPR005693">
    <property type="entry name" value="Mce"/>
</dbReference>
<proteinExistence type="predicted"/>
<dbReference type="Proteomes" id="UP000261811">
    <property type="component" value="Unassembled WGS sequence"/>
</dbReference>
<dbReference type="NCBIfam" id="TIGR00996">
    <property type="entry name" value="Mtu_fam_mce"/>
    <property type="match status" value="1"/>
</dbReference>
<dbReference type="OrthoDB" id="3460101at2"/>
<evidence type="ECO:0000259" key="2">
    <source>
        <dbReference type="Pfam" id="PF02470"/>
    </source>
</evidence>
<name>A0A372JIZ9_9ACTN</name>
<feature type="region of interest" description="Disordered" evidence="1">
    <location>
        <begin position="340"/>
        <end position="391"/>
    </location>
</feature>
<dbReference type="RefSeq" id="WP_117358879.1">
    <property type="nucleotide sequence ID" value="NZ_QURH01000314.1"/>
</dbReference>
<dbReference type="EMBL" id="QURH01000314">
    <property type="protein sequence ID" value="RFU39991.1"/>
    <property type="molecule type" value="Genomic_DNA"/>
</dbReference>
<dbReference type="InterPro" id="IPR024516">
    <property type="entry name" value="Mce_C"/>
</dbReference>
<dbReference type="Pfam" id="PF02470">
    <property type="entry name" value="MlaD"/>
    <property type="match status" value="1"/>
</dbReference>
<sequence>MHRRRLTHGRPLTHGSALARGRAVAGLLLAAALALTGCSFQTFGAPKGKVHLVADFDDAQGLVAGHSVQMSDVKIGTVLSVRRDGYKAKVTMAIMDRYRLPQGTRAEIKVTSLLGENYVDMILPPGGSMDRGPYLANGARIENATVQPAFEQVVGQTGPLLKSLAGNDLATIVNAGAQALDGQGHKLNRTVRQTSDLVRLFAEQRAELGESVDQFARLGRSLAEGRDALGRAPGEIAKTTALLNKDKDKILGTLDRLTYAAAELNDKVLAGRVATFRRLLNDVDPIIAELGKDRARLTSLVNGLVAFEEKLPLASYDGTLMMYPVLKVVWPDGTPVFPGLRPPSAAGAGGRGGKDGKGGKGGGKGTNPTSVLPPKIREAFPDLDSLLEPPR</sequence>
<dbReference type="PANTHER" id="PTHR33371">
    <property type="entry name" value="INTERMEMBRANE PHOSPHOLIPID TRANSPORT SYSTEM BINDING PROTEIN MLAD-RELATED"/>
    <property type="match status" value="1"/>
</dbReference>
<feature type="domain" description="Mce/MlaD" evidence="2">
    <location>
        <begin position="49"/>
        <end position="122"/>
    </location>
</feature>
<dbReference type="InterPro" id="IPR003399">
    <property type="entry name" value="Mce/MlaD"/>
</dbReference>
<comment type="caution">
    <text evidence="4">The sequence shown here is derived from an EMBL/GenBank/DDBJ whole genome shotgun (WGS) entry which is preliminary data.</text>
</comment>
<protein>
    <submittedName>
        <fullName evidence="4">MCE family protein</fullName>
    </submittedName>
</protein>
<evidence type="ECO:0000259" key="3">
    <source>
        <dbReference type="Pfam" id="PF11887"/>
    </source>
</evidence>
<dbReference type="PANTHER" id="PTHR33371:SF4">
    <property type="entry name" value="INTERMEMBRANE PHOSPHOLIPID TRANSPORT SYSTEM BINDING PROTEIN MLAD"/>
    <property type="match status" value="1"/>
</dbReference>
<dbReference type="Pfam" id="PF11887">
    <property type="entry name" value="Mce4_CUP1"/>
    <property type="match status" value="1"/>
</dbReference>
<evidence type="ECO:0000256" key="1">
    <source>
        <dbReference type="SAM" id="MobiDB-lite"/>
    </source>
</evidence>
<reference evidence="4 5" key="1">
    <citation type="submission" date="2018-08" db="EMBL/GenBank/DDBJ databases">
        <title>Actinomadura jelena sp. nov., a novel Actinomycete isolated from soil in Chad.</title>
        <authorList>
            <person name="Shi L."/>
        </authorList>
    </citation>
    <scope>NUCLEOTIDE SEQUENCE [LARGE SCALE GENOMIC DNA]</scope>
    <source>
        <strain evidence="4 5">NEAU-G17</strain>
    </source>
</reference>